<comment type="similarity">
    <text evidence="3 9">Belongs to the SHMT family.</text>
</comment>
<dbReference type="PIRSF" id="PIRSF000412">
    <property type="entry name" value="SHMT"/>
    <property type="match status" value="1"/>
</dbReference>
<dbReference type="Gene3D" id="3.90.1150.10">
    <property type="entry name" value="Aspartate Aminotransferase, domain 1"/>
    <property type="match status" value="1"/>
</dbReference>
<dbReference type="FunFam" id="3.40.640.10:FF:000001">
    <property type="entry name" value="Serine hydroxymethyltransferase"/>
    <property type="match status" value="1"/>
</dbReference>
<dbReference type="InterPro" id="IPR049943">
    <property type="entry name" value="Ser_HO-MeTrfase-like"/>
</dbReference>
<dbReference type="GO" id="GO:0030170">
    <property type="term" value="F:pyridoxal phosphate binding"/>
    <property type="evidence" value="ECO:0007669"/>
    <property type="project" value="UniProtKB-UniRule"/>
</dbReference>
<keyword evidence="7 9" id="KW-0808">Transferase</keyword>
<feature type="modified residue" description="N6-(pyridoxal phosphate)lysine" evidence="9 10">
    <location>
        <position position="225"/>
    </location>
</feature>
<proteinExistence type="inferred from homology"/>
<feature type="binding site" evidence="9">
    <location>
        <begin position="120"/>
        <end position="122"/>
    </location>
    <ligand>
        <name>(6S)-5,6,7,8-tetrahydrofolate</name>
        <dbReference type="ChEBI" id="CHEBI:57453"/>
    </ligand>
</feature>
<dbReference type="UniPathway" id="UPA00193"/>
<comment type="catalytic activity">
    <reaction evidence="9">
        <text>(6R)-5,10-methylene-5,6,7,8-tetrahydrofolate + glycine + H2O = (6S)-5,6,7,8-tetrahydrofolate + L-serine</text>
        <dbReference type="Rhea" id="RHEA:15481"/>
        <dbReference type="ChEBI" id="CHEBI:15377"/>
        <dbReference type="ChEBI" id="CHEBI:15636"/>
        <dbReference type="ChEBI" id="CHEBI:33384"/>
        <dbReference type="ChEBI" id="CHEBI:57305"/>
        <dbReference type="ChEBI" id="CHEBI:57453"/>
        <dbReference type="EC" id="2.1.2.1"/>
    </reaction>
</comment>
<dbReference type="GO" id="GO:0005829">
    <property type="term" value="C:cytosol"/>
    <property type="evidence" value="ECO:0007669"/>
    <property type="project" value="TreeGrafter"/>
</dbReference>
<evidence type="ECO:0000256" key="3">
    <source>
        <dbReference type="ARBA" id="ARBA00006376"/>
    </source>
</evidence>
<comment type="caution">
    <text evidence="12">The sequence shown here is derived from an EMBL/GenBank/DDBJ whole genome shotgun (WGS) entry which is preliminary data.</text>
</comment>
<comment type="pathway">
    <text evidence="9">One-carbon metabolism; tetrahydrofolate interconversion.</text>
</comment>
<dbReference type="InterPro" id="IPR019798">
    <property type="entry name" value="Ser_HO-MeTrfase_PLP_BS"/>
</dbReference>
<evidence type="ECO:0000259" key="11">
    <source>
        <dbReference type="Pfam" id="PF00464"/>
    </source>
</evidence>
<dbReference type="InterPro" id="IPR015424">
    <property type="entry name" value="PyrdxlP-dep_Trfase"/>
</dbReference>
<dbReference type="EMBL" id="MHSA01000011">
    <property type="protein sequence ID" value="OHA34583.1"/>
    <property type="molecule type" value="Genomic_DNA"/>
</dbReference>
<dbReference type="Gene3D" id="3.40.640.10">
    <property type="entry name" value="Type I PLP-dependent aspartate aminotransferase-like (Major domain)"/>
    <property type="match status" value="1"/>
</dbReference>
<dbReference type="InterPro" id="IPR015421">
    <property type="entry name" value="PyrdxlP-dep_Trfase_major"/>
</dbReference>
<dbReference type="AlphaFoldDB" id="A0A1G2NEU0"/>
<dbReference type="InterPro" id="IPR015422">
    <property type="entry name" value="PyrdxlP-dep_Trfase_small"/>
</dbReference>
<keyword evidence="12" id="KW-0489">Methyltransferase</keyword>
<accession>A0A1G2NEU0</accession>
<dbReference type="Pfam" id="PF00464">
    <property type="entry name" value="SHMT"/>
    <property type="match status" value="1"/>
</dbReference>
<keyword evidence="8 9" id="KW-0663">Pyridoxal phosphate</keyword>
<keyword evidence="6 9" id="KW-0554">One-carbon metabolism</keyword>
<evidence type="ECO:0000313" key="13">
    <source>
        <dbReference type="Proteomes" id="UP000177797"/>
    </source>
</evidence>
<dbReference type="NCBIfam" id="NF000586">
    <property type="entry name" value="PRK00011.1"/>
    <property type="match status" value="1"/>
</dbReference>
<dbReference type="InterPro" id="IPR039429">
    <property type="entry name" value="SHMT-like_dom"/>
</dbReference>
<reference evidence="12 13" key="1">
    <citation type="journal article" date="2016" name="Nat. Commun.">
        <title>Thousands of microbial genomes shed light on interconnected biogeochemical processes in an aquifer system.</title>
        <authorList>
            <person name="Anantharaman K."/>
            <person name="Brown C.T."/>
            <person name="Hug L.A."/>
            <person name="Sharon I."/>
            <person name="Castelle C.J."/>
            <person name="Probst A.J."/>
            <person name="Thomas B.C."/>
            <person name="Singh A."/>
            <person name="Wilkins M.J."/>
            <person name="Karaoz U."/>
            <person name="Brodie E.L."/>
            <person name="Williams K.H."/>
            <person name="Hubbard S.S."/>
            <person name="Banfield J.F."/>
        </authorList>
    </citation>
    <scope>NUCLEOTIDE SEQUENCE [LARGE SCALE GENOMIC DNA]</scope>
</reference>
<dbReference type="PANTHER" id="PTHR11680">
    <property type="entry name" value="SERINE HYDROXYMETHYLTRANSFERASE"/>
    <property type="match status" value="1"/>
</dbReference>
<dbReference type="UniPathway" id="UPA00288">
    <property type="reaction ID" value="UER01023"/>
</dbReference>
<sequence length="395" mass="43241">MKDLQIKKLMDAEKKRQKSVINLIASENYVSKDVLEALGSELTNKYGEGYPGKRYYRGCAVVDEVERAARKRALDLFGLTEKEWGVNVQPLSGSPANFAVYAALVPIGGKVMGMSLDHGGHLTHGQPVSMTGKVWKQVPYGLDKETERLDYEHIKKIATENKPALIVAGFTAYAHIIDFKKFREIADLCNAILMVDMSHFAGLVAGGEYPSPFAYADIVTTTTHKTLRGPRSALIFSKEDERKLPRKIDKAILPGLQGGPHFNQIAAVAVALKEASTPSFKKYAAQVVKNARALADELQKLGHRIVEGGTETHLLRIDTWLGGRGIGGREAADKLEAAGIIVSESTLPFDTRGPVDPSGIRLGSAAETTRGKKEKDFIAIARKVDRILRNGNREH</sequence>
<dbReference type="PROSITE" id="PS00096">
    <property type="entry name" value="SHMT"/>
    <property type="match status" value="1"/>
</dbReference>
<feature type="site" description="Plays an important role in substrate specificity" evidence="9">
    <location>
        <position position="224"/>
    </location>
</feature>
<comment type="cofactor">
    <cofactor evidence="1 9 10">
        <name>pyridoxal 5'-phosphate</name>
        <dbReference type="ChEBI" id="CHEBI:597326"/>
    </cofactor>
</comment>
<comment type="pathway">
    <text evidence="9">Amino-acid biosynthesis; glycine biosynthesis; glycine from L-serine: step 1/1.</text>
</comment>
<dbReference type="Proteomes" id="UP000177797">
    <property type="component" value="Unassembled WGS sequence"/>
</dbReference>
<evidence type="ECO:0000256" key="6">
    <source>
        <dbReference type="ARBA" id="ARBA00022563"/>
    </source>
</evidence>
<evidence type="ECO:0000256" key="2">
    <source>
        <dbReference type="ARBA" id="ARBA00004496"/>
    </source>
</evidence>
<evidence type="ECO:0000256" key="4">
    <source>
        <dbReference type="ARBA" id="ARBA00011738"/>
    </source>
</evidence>
<dbReference type="EC" id="2.1.2.1" evidence="9"/>
<feature type="domain" description="Serine hydroxymethyltransferase-like" evidence="11">
    <location>
        <begin position="2"/>
        <end position="382"/>
    </location>
</feature>
<evidence type="ECO:0000256" key="5">
    <source>
        <dbReference type="ARBA" id="ARBA00022490"/>
    </source>
</evidence>
<dbReference type="HAMAP" id="MF_00051">
    <property type="entry name" value="SHMT"/>
    <property type="match status" value="1"/>
</dbReference>
<evidence type="ECO:0000256" key="7">
    <source>
        <dbReference type="ARBA" id="ARBA00022679"/>
    </source>
</evidence>
<evidence type="ECO:0000256" key="9">
    <source>
        <dbReference type="HAMAP-Rule" id="MF_00051"/>
    </source>
</evidence>
<comment type="subunit">
    <text evidence="4 9">Homodimer.</text>
</comment>
<organism evidence="12 13">
    <name type="scientific">Candidatus Taylorbacteria bacterium RIFCSPLOWO2_01_FULL_48_100</name>
    <dbReference type="NCBI Taxonomy" id="1802322"/>
    <lineage>
        <taxon>Bacteria</taxon>
        <taxon>Candidatus Tayloriibacteriota</taxon>
    </lineage>
</organism>
<dbReference type="SUPFAM" id="SSF53383">
    <property type="entry name" value="PLP-dependent transferases"/>
    <property type="match status" value="1"/>
</dbReference>
<keyword evidence="9" id="KW-0028">Amino-acid biosynthesis</keyword>
<gene>
    <name evidence="9 12" type="primary">glyA</name>
    <name evidence="12" type="ORF">A2938_03480</name>
</gene>
<name>A0A1G2NEU0_9BACT</name>
<protein>
    <recommendedName>
        <fullName evidence="9">Serine hydroxymethyltransferase</fullName>
        <shortName evidence="9">SHMT</shortName>
        <shortName evidence="9">Serine methylase</shortName>
        <ecNumber evidence="9">2.1.2.1</ecNumber>
    </recommendedName>
</protein>
<dbReference type="InterPro" id="IPR001085">
    <property type="entry name" value="Ser_HO-MeTrfase"/>
</dbReference>
<dbReference type="GO" id="GO:0032259">
    <property type="term" value="P:methylation"/>
    <property type="evidence" value="ECO:0007669"/>
    <property type="project" value="UniProtKB-KW"/>
</dbReference>
<comment type="function">
    <text evidence="9">Catalyzes the reversible interconversion of serine and glycine with tetrahydrofolate (THF) serving as the one-carbon carrier. This reaction serves as the major source of one-carbon groups required for the biosynthesis of purines, thymidylate, methionine, and other important biomolecules. Also exhibits THF-independent aldolase activity toward beta-hydroxyamino acids, producing glycine and aldehydes, via a retro-aldol mechanism.</text>
</comment>
<comment type="subcellular location">
    <subcellularLocation>
        <location evidence="2 9">Cytoplasm</location>
    </subcellularLocation>
</comment>
<dbReference type="PANTHER" id="PTHR11680:SF35">
    <property type="entry name" value="SERINE HYDROXYMETHYLTRANSFERASE 1"/>
    <property type="match status" value="1"/>
</dbReference>
<dbReference type="GO" id="GO:0019264">
    <property type="term" value="P:glycine biosynthetic process from serine"/>
    <property type="evidence" value="ECO:0007669"/>
    <property type="project" value="UniProtKB-UniRule"/>
</dbReference>
<dbReference type="GO" id="GO:0004372">
    <property type="term" value="F:glycine hydroxymethyltransferase activity"/>
    <property type="evidence" value="ECO:0007669"/>
    <property type="project" value="UniProtKB-UniRule"/>
</dbReference>
<keyword evidence="5 9" id="KW-0963">Cytoplasm</keyword>
<dbReference type="CDD" id="cd00378">
    <property type="entry name" value="SHMT"/>
    <property type="match status" value="1"/>
</dbReference>
<dbReference type="GO" id="GO:0035999">
    <property type="term" value="P:tetrahydrofolate interconversion"/>
    <property type="evidence" value="ECO:0007669"/>
    <property type="project" value="UniProtKB-UniRule"/>
</dbReference>
<comment type="caution">
    <text evidence="9">Lacks conserved residue(s) required for the propagation of feature annotation.</text>
</comment>
<dbReference type="GO" id="GO:0008168">
    <property type="term" value="F:methyltransferase activity"/>
    <property type="evidence" value="ECO:0007669"/>
    <property type="project" value="UniProtKB-KW"/>
</dbReference>
<evidence type="ECO:0000313" key="12">
    <source>
        <dbReference type="EMBL" id="OHA34583.1"/>
    </source>
</evidence>
<feature type="binding site" evidence="9">
    <location>
        <position position="116"/>
    </location>
    <ligand>
        <name>(6S)-5,6,7,8-tetrahydrofolate</name>
        <dbReference type="ChEBI" id="CHEBI:57453"/>
    </ligand>
</feature>
<evidence type="ECO:0000256" key="1">
    <source>
        <dbReference type="ARBA" id="ARBA00001933"/>
    </source>
</evidence>
<evidence type="ECO:0000256" key="8">
    <source>
        <dbReference type="ARBA" id="ARBA00022898"/>
    </source>
</evidence>
<evidence type="ECO:0000256" key="10">
    <source>
        <dbReference type="PIRSR" id="PIRSR000412-50"/>
    </source>
</evidence>